<evidence type="ECO:0000259" key="7">
    <source>
        <dbReference type="Pfam" id="PF10035"/>
    </source>
</evidence>
<dbReference type="InterPro" id="IPR044035">
    <property type="entry name" value="DUF5698"/>
</dbReference>
<keyword evidence="3 6" id="KW-0812">Transmembrane</keyword>
<dbReference type="PANTHER" id="PTHR40060:SF1">
    <property type="entry name" value="UPF0316 PROTEIN YEBE"/>
    <property type="match status" value="1"/>
</dbReference>
<dbReference type="Pfam" id="PF18955">
    <property type="entry name" value="DUF5698"/>
    <property type="match status" value="1"/>
</dbReference>
<dbReference type="EMBL" id="PDEQ01000001">
    <property type="protein sequence ID" value="PEN14960.1"/>
    <property type="molecule type" value="Genomic_DNA"/>
</dbReference>
<dbReference type="NCBIfam" id="NF003191">
    <property type="entry name" value="PRK04164.1-2"/>
    <property type="match status" value="1"/>
</dbReference>
<proteinExistence type="inferred from homology"/>
<feature type="transmembrane region" description="Helical" evidence="6">
    <location>
        <begin position="65"/>
        <end position="85"/>
    </location>
</feature>
<dbReference type="AlphaFoldDB" id="A0A2A8D247"/>
<evidence type="ECO:0000256" key="6">
    <source>
        <dbReference type="HAMAP-Rule" id="MF_01515"/>
    </source>
</evidence>
<dbReference type="HAMAP" id="MF_01515">
    <property type="entry name" value="UPF0316"/>
    <property type="match status" value="1"/>
</dbReference>
<gene>
    <name evidence="9" type="ORF">CRI94_01315</name>
</gene>
<comment type="similarity">
    <text evidence="6">Belongs to the UPF0316 family.</text>
</comment>
<accession>A0A2A8D247</accession>
<keyword evidence="10" id="KW-1185">Reference proteome</keyword>
<feature type="transmembrane region" description="Helical" evidence="6">
    <location>
        <begin position="39"/>
        <end position="59"/>
    </location>
</feature>
<comment type="subcellular location">
    <subcellularLocation>
        <location evidence="1 6">Cell membrane</location>
        <topology evidence="1 6">Multi-pass membrane protein</topology>
    </subcellularLocation>
</comment>
<dbReference type="RefSeq" id="WP_098073859.1">
    <property type="nucleotide sequence ID" value="NZ_PDEQ01000001.1"/>
</dbReference>
<dbReference type="OrthoDB" id="48231at2"/>
<dbReference type="Pfam" id="PF10035">
    <property type="entry name" value="DUF2179"/>
    <property type="match status" value="1"/>
</dbReference>
<dbReference type="InterPro" id="IPR019264">
    <property type="entry name" value="DUF2179"/>
</dbReference>
<keyword evidence="4 6" id="KW-1133">Transmembrane helix</keyword>
<dbReference type="Proteomes" id="UP000220102">
    <property type="component" value="Unassembled WGS sequence"/>
</dbReference>
<keyword evidence="2 6" id="KW-1003">Cell membrane</keyword>
<evidence type="ECO:0000256" key="2">
    <source>
        <dbReference type="ARBA" id="ARBA00022475"/>
    </source>
</evidence>
<evidence type="ECO:0000259" key="8">
    <source>
        <dbReference type="Pfam" id="PF18955"/>
    </source>
</evidence>
<reference evidence="9 10" key="1">
    <citation type="submission" date="2017-10" db="EMBL/GenBank/DDBJ databases">
        <title>Draft genome of Longibacter Salinarum.</title>
        <authorList>
            <person name="Goh K.M."/>
            <person name="Shamsir M.S."/>
            <person name="Lim S.W."/>
        </authorList>
    </citation>
    <scope>NUCLEOTIDE SEQUENCE [LARGE SCALE GENOMIC DNA]</scope>
    <source>
        <strain evidence="9 10">KCTC 52045</strain>
    </source>
</reference>
<evidence type="ECO:0000313" key="9">
    <source>
        <dbReference type="EMBL" id="PEN14960.1"/>
    </source>
</evidence>
<dbReference type="InterPro" id="IPR022930">
    <property type="entry name" value="UPF0316"/>
</dbReference>
<evidence type="ECO:0000313" key="10">
    <source>
        <dbReference type="Proteomes" id="UP000220102"/>
    </source>
</evidence>
<protein>
    <recommendedName>
        <fullName evidence="6">UPF0316 protein CRI94_01315</fullName>
    </recommendedName>
</protein>
<feature type="transmembrane region" description="Helical" evidence="6">
    <location>
        <begin position="6"/>
        <end position="27"/>
    </location>
</feature>
<feature type="domain" description="DUF5698" evidence="8">
    <location>
        <begin position="26"/>
        <end position="83"/>
    </location>
</feature>
<comment type="caution">
    <text evidence="9">The sequence shown here is derived from an EMBL/GenBank/DDBJ whole genome shotgun (WGS) entry which is preliminary data.</text>
</comment>
<organism evidence="9 10">
    <name type="scientific">Longibacter salinarum</name>
    <dbReference type="NCBI Taxonomy" id="1850348"/>
    <lineage>
        <taxon>Bacteria</taxon>
        <taxon>Pseudomonadati</taxon>
        <taxon>Rhodothermota</taxon>
        <taxon>Rhodothermia</taxon>
        <taxon>Rhodothermales</taxon>
        <taxon>Salisaetaceae</taxon>
        <taxon>Longibacter</taxon>
    </lineage>
</organism>
<sequence>MDAWFAFPYGPFLIFMMRVVDVSMGTLRLMLTVRGWRTIAAGIGFVEVTIWILAVGNAMQHLTSPYHLVGYAGGFAVGTFLGVSLERALALGQVMVRSILPDGDGTQVADDLRTAGYAVTEIDGRGRDGPVDIINVVVARRNARHVAEKIERTAPRSFMTIEEVRTARYMLLHHRSEVDRLHMRK</sequence>
<dbReference type="GO" id="GO:0005886">
    <property type="term" value="C:plasma membrane"/>
    <property type="evidence" value="ECO:0007669"/>
    <property type="project" value="UniProtKB-SubCell"/>
</dbReference>
<evidence type="ECO:0000256" key="1">
    <source>
        <dbReference type="ARBA" id="ARBA00004651"/>
    </source>
</evidence>
<dbReference type="PANTHER" id="PTHR40060">
    <property type="entry name" value="UPF0316 PROTEIN YEBE"/>
    <property type="match status" value="1"/>
</dbReference>
<evidence type="ECO:0000256" key="3">
    <source>
        <dbReference type="ARBA" id="ARBA00022692"/>
    </source>
</evidence>
<keyword evidence="5 6" id="KW-0472">Membrane</keyword>
<feature type="domain" description="DUF2179" evidence="7">
    <location>
        <begin position="118"/>
        <end position="166"/>
    </location>
</feature>
<evidence type="ECO:0000256" key="4">
    <source>
        <dbReference type="ARBA" id="ARBA00022989"/>
    </source>
</evidence>
<name>A0A2A8D247_9BACT</name>
<evidence type="ECO:0000256" key="5">
    <source>
        <dbReference type="ARBA" id="ARBA00023136"/>
    </source>
</evidence>
<dbReference type="CDD" id="cd16381">
    <property type="entry name" value="YitT_C_like_1"/>
    <property type="match status" value="1"/>
</dbReference>